<dbReference type="RefSeq" id="WP_139674377.1">
    <property type="nucleotide sequence ID" value="NZ_VDMN01000001.1"/>
</dbReference>
<evidence type="ECO:0000313" key="3">
    <source>
        <dbReference type="Proteomes" id="UP000311605"/>
    </source>
</evidence>
<dbReference type="GO" id="GO:0008767">
    <property type="term" value="F:UDP-galactopyranose mutase activity"/>
    <property type="evidence" value="ECO:0007669"/>
    <property type="project" value="TreeGrafter"/>
</dbReference>
<dbReference type="GO" id="GO:0016491">
    <property type="term" value="F:oxidoreductase activity"/>
    <property type="evidence" value="ECO:0007669"/>
    <property type="project" value="InterPro"/>
</dbReference>
<dbReference type="Proteomes" id="UP000311605">
    <property type="component" value="Unassembled WGS sequence"/>
</dbReference>
<protein>
    <submittedName>
        <fullName evidence="2">FAD-binding protein</fullName>
    </submittedName>
</protein>
<keyword evidence="3" id="KW-1185">Reference proteome</keyword>
<dbReference type="SUPFAM" id="SSF51905">
    <property type="entry name" value="FAD/NAD(P)-binding domain"/>
    <property type="match status" value="1"/>
</dbReference>
<reference evidence="2 3" key="1">
    <citation type="submission" date="2019-06" db="EMBL/GenBank/DDBJ databases">
        <title>The draft genome of Rhizobium smilacinae PTYR-5.</title>
        <authorList>
            <person name="Liu L."/>
            <person name="Li L."/>
            <person name="Zhang X."/>
        </authorList>
    </citation>
    <scope>NUCLEOTIDE SEQUENCE [LARGE SCALE GENOMIC DNA]</scope>
    <source>
        <strain evidence="2 3">PTYR-5</strain>
    </source>
</reference>
<accession>A0A5C4XR60</accession>
<evidence type="ECO:0000259" key="1">
    <source>
        <dbReference type="Pfam" id="PF01593"/>
    </source>
</evidence>
<dbReference type="Gene3D" id="3.50.50.60">
    <property type="entry name" value="FAD/NAD(P)-binding domain"/>
    <property type="match status" value="1"/>
</dbReference>
<feature type="domain" description="Amine oxidase" evidence="1">
    <location>
        <begin position="27"/>
        <end position="283"/>
    </location>
</feature>
<dbReference type="EMBL" id="VDMN01000001">
    <property type="protein sequence ID" value="TNM65833.1"/>
    <property type="molecule type" value="Genomic_DNA"/>
</dbReference>
<dbReference type="GO" id="GO:0050660">
    <property type="term" value="F:flavin adenine dinucleotide binding"/>
    <property type="evidence" value="ECO:0007669"/>
    <property type="project" value="TreeGrafter"/>
</dbReference>
<sequence>MHDSYELQQETISEAEVFDAIILGSGVSGLVAASILIQQDNRRIAVVDEYETIGGNHIDWSANGFTFDVGSLIFQDDSPLLKHFPELLEHYVHIHPTWGRLNPQGKVTRYPISIPDDILRAGPLAICRIALSVIHARLRRRQLRNAKDFATFWIGSYLLKRSGLENYMARFYGVPPEYIDLEPAQKRMMWIQEHSSLRSLLRKMRQKKLPHMQNRQLARPKEGYAALYEPAKLRLSKNGITFKLGTPIAKVEKEAEQFVVTCARGNRLAAARVISTVPINIANQLCGLSQEKPLQTITLISLYFSFSGERGFEQSILYNFSYEAAWKRLTVYSDFYGRTDGREYFAVEVVANDTITSIELAEAEFRAHVASNTIFNGDLRLEGGQVLENAYPIYTHGAPADAARQIERLRQFGIESFGRHGAFNYQPTARVSTLEAEQALGYRHPVSVGNPIPEPTRQEICAYSM</sequence>
<organism evidence="2 3">
    <name type="scientific">Aliirhizobium smilacinae</name>
    <dbReference type="NCBI Taxonomy" id="1395944"/>
    <lineage>
        <taxon>Bacteria</taxon>
        <taxon>Pseudomonadati</taxon>
        <taxon>Pseudomonadota</taxon>
        <taxon>Alphaproteobacteria</taxon>
        <taxon>Hyphomicrobiales</taxon>
        <taxon>Rhizobiaceae</taxon>
        <taxon>Aliirhizobium</taxon>
    </lineage>
</organism>
<dbReference type="InterPro" id="IPR036188">
    <property type="entry name" value="FAD/NAD-bd_sf"/>
</dbReference>
<proteinExistence type="predicted"/>
<dbReference type="PANTHER" id="PTHR21197:SF0">
    <property type="entry name" value="UDP-GALACTOPYRANOSE MUTASE"/>
    <property type="match status" value="1"/>
</dbReference>
<dbReference type="Pfam" id="PF01593">
    <property type="entry name" value="Amino_oxidase"/>
    <property type="match status" value="1"/>
</dbReference>
<dbReference type="PANTHER" id="PTHR21197">
    <property type="entry name" value="UDP-GALACTOPYRANOSE MUTASE"/>
    <property type="match status" value="1"/>
</dbReference>
<gene>
    <name evidence="2" type="ORF">FHP24_06245</name>
</gene>
<dbReference type="GO" id="GO:0005829">
    <property type="term" value="C:cytosol"/>
    <property type="evidence" value="ECO:0007669"/>
    <property type="project" value="TreeGrafter"/>
</dbReference>
<evidence type="ECO:0000313" key="2">
    <source>
        <dbReference type="EMBL" id="TNM65833.1"/>
    </source>
</evidence>
<name>A0A5C4XR60_9HYPH</name>
<dbReference type="AlphaFoldDB" id="A0A5C4XR60"/>
<comment type="caution">
    <text evidence="2">The sequence shown here is derived from an EMBL/GenBank/DDBJ whole genome shotgun (WGS) entry which is preliminary data.</text>
</comment>
<dbReference type="OrthoDB" id="7495318at2"/>
<dbReference type="InterPro" id="IPR002937">
    <property type="entry name" value="Amino_oxidase"/>
</dbReference>